<dbReference type="Pfam" id="PF00584">
    <property type="entry name" value="SecE"/>
    <property type="match status" value="1"/>
</dbReference>
<dbReference type="RefSeq" id="WP_012282456.1">
    <property type="nucleotide sequence ID" value="NC_010337.2"/>
</dbReference>
<evidence type="ECO:0000313" key="11">
    <source>
        <dbReference type="EMBL" id="ABZ83940.1"/>
    </source>
</evidence>
<keyword evidence="7 9" id="KW-0811">Translocation</keyword>
<keyword evidence="3 9" id="KW-1003">Cell membrane</keyword>
<accession>B0TC41</accession>
<comment type="subcellular location">
    <subcellularLocation>
        <location evidence="9">Cell membrane</location>
        <topology evidence="9">Single-pass membrane protein</topology>
    </subcellularLocation>
    <subcellularLocation>
        <location evidence="1">Membrane</location>
    </subcellularLocation>
</comment>
<dbReference type="KEGG" id="hmo:HM1_1363"/>
<reference evidence="11 12" key="1">
    <citation type="journal article" date="2008" name="J. Bacteriol.">
        <title>The genome of Heliobacterium modesticaldum, a phototrophic representative of the Firmicutes containing the simplest photosynthetic apparatus.</title>
        <authorList>
            <person name="Sattley W.M."/>
            <person name="Madigan M.T."/>
            <person name="Swingley W.D."/>
            <person name="Cheung P.C."/>
            <person name="Clocksin K.M."/>
            <person name="Conrad A.L."/>
            <person name="Dejesa L.C."/>
            <person name="Honchak B.M."/>
            <person name="Jung D.O."/>
            <person name="Karbach L.E."/>
            <person name="Kurdoglu A."/>
            <person name="Lahiri S."/>
            <person name="Mastrian S.D."/>
            <person name="Page L.E."/>
            <person name="Taylor H.L."/>
            <person name="Wang Z.T."/>
            <person name="Raymond J."/>
            <person name="Chen M."/>
            <person name="Blankenship R.E."/>
            <person name="Touchman J.W."/>
        </authorList>
    </citation>
    <scope>NUCLEOTIDE SEQUENCE [LARGE SCALE GENOMIC DNA]</scope>
    <source>
        <strain evidence="12">ATCC 51547 / Ice1</strain>
    </source>
</reference>
<feature type="transmembrane region" description="Helical" evidence="9">
    <location>
        <begin position="71"/>
        <end position="92"/>
    </location>
</feature>
<comment type="similarity">
    <text evidence="9">Belongs to the SecE/SEC61-gamma family.</text>
</comment>
<keyword evidence="12" id="KW-1185">Reference proteome</keyword>
<keyword evidence="5 9" id="KW-0653">Protein transport</keyword>
<dbReference type="EMBL" id="CP000930">
    <property type="protein sequence ID" value="ABZ83940.1"/>
    <property type="molecule type" value="Genomic_DNA"/>
</dbReference>
<evidence type="ECO:0000256" key="8">
    <source>
        <dbReference type="ARBA" id="ARBA00023136"/>
    </source>
</evidence>
<dbReference type="Proteomes" id="UP000008550">
    <property type="component" value="Chromosome"/>
</dbReference>
<dbReference type="GO" id="GO:0005886">
    <property type="term" value="C:plasma membrane"/>
    <property type="evidence" value="ECO:0007669"/>
    <property type="project" value="UniProtKB-SubCell"/>
</dbReference>
<feature type="region of interest" description="Disordered" evidence="10">
    <location>
        <begin position="1"/>
        <end position="47"/>
    </location>
</feature>
<evidence type="ECO:0000256" key="2">
    <source>
        <dbReference type="ARBA" id="ARBA00022448"/>
    </source>
</evidence>
<dbReference type="GO" id="GO:0009306">
    <property type="term" value="P:protein secretion"/>
    <property type="evidence" value="ECO:0007669"/>
    <property type="project" value="UniProtKB-UniRule"/>
</dbReference>
<dbReference type="STRING" id="498761.HM1_1363"/>
<keyword evidence="4 9" id="KW-0812">Transmembrane</keyword>
<evidence type="ECO:0000256" key="5">
    <source>
        <dbReference type="ARBA" id="ARBA00022927"/>
    </source>
</evidence>
<dbReference type="InterPro" id="IPR005807">
    <property type="entry name" value="SecE_bac"/>
</dbReference>
<dbReference type="eggNOG" id="COG0690">
    <property type="taxonomic scope" value="Bacteria"/>
</dbReference>
<dbReference type="GO" id="GO:0006605">
    <property type="term" value="P:protein targeting"/>
    <property type="evidence" value="ECO:0007669"/>
    <property type="project" value="UniProtKB-UniRule"/>
</dbReference>
<dbReference type="GO" id="GO:0065002">
    <property type="term" value="P:intracellular protein transmembrane transport"/>
    <property type="evidence" value="ECO:0007669"/>
    <property type="project" value="UniProtKB-UniRule"/>
</dbReference>
<evidence type="ECO:0000256" key="6">
    <source>
        <dbReference type="ARBA" id="ARBA00022989"/>
    </source>
</evidence>
<keyword evidence="8 9" id="KW-0472">Membrane</keyword>
<organism evidence="11 12">
    <name type="scientific">Heliobacterium modesticaldum (strain ATCC 51547 / Ice1)</name>
    <dbReference type="NCBI Taxonomy" id="498761"/>
    <lineage>
        <taxon>Bacteria</taxon>
        <taxon>Bacillati</taxon>
        <taxon>Bacillota</taxon>
        <taxon>Clostridia</taxon>
        <taxon>Eubacteriales</taxon>
        <taxon>Heliobacteriaceae</taxon>
        <taxon>Heliomicrobium</taxon>
    </lineage>
</organism>
<evidence type="ECO:0000256" key="9">
    <source>
        <dbReference type="HAMAP-Rule" id="MF_00422"/>
    </source>
</evidence>
<dbReference type="PANTHER" id="PTHR33910:SF1">
    <property type="entry name" value="PROTEIN TRANSLOCASE SUBUNIT SECE"/>
    <property type="match status" value="1"/>
</dbReference>
<dbReference type="NCBIfam" id="TIGR00964">
    <property type="entry name" value="secE_bact"/>
    <property type="match status" value="1"/>
</dbReference>
<dbReference type="HOGENOM" id="CLU_113663_1_4_9"/>
<dbReference type="AlphaFoldDB" id="B0TC41"/>
<protein>
    <recommendedName>
        <fullName evidence="9">Protein translocase subunit SecE</fullName>
    </recommendedName>
</protein>
<evidence type="ECO:0000256" key="4">
    <source>
        <dbReference type="ARBA" id="ARBA00022692"/>
    </source>
</evidence>
<dbReference type="InterPro" id="IPR038379">
    <property type="entry name" value="SecE_sf"/>
</dbReference>
<evidence type="ECO:0000256" key="10">
    <source>
        <dbReference type="SAM" id="MobiDB-lite"/>
    </source>
</evidence>
<comment type="subunit">
    <text evidence="9">Component of the Sec protein translocase complex. Heterotrimer consisting of SecY, SecE and SecG subunits. The heterotrimers can form oligomers, although 1 heterotrimer is thought to be able to translocate proteins. Interacts with the ribosome. Interacts with SecDF, and other proteins may be involved. Interacts with SecA.</text>
</comment>
<gene>
    <name evidence="9 11" type="primary">secE</name>
    <name evidence="11" type="ORF">HM1_1363</name>
</gene>
<dbReference type="PROSITE" id="PS01067">
    <property type="entry name" value="SECE_SEC61G"/>
    <property type="match status" value="1"/>
</dbReference>
<evidence type="ECO:0000313" key="12">
    <source>
        <dbReference type="Proteomes" id="UP000008550"/>
    </source>
</evidence>
<proteinExistence type="inferred from homology"/>
<comment type="function">
    <text evidence="9">Essential subunit of the Sec protein translocation channel SecYEG. Clamps together the 2 halves of SecY. May contact the channel plug during translocation.</text>
</comment>
<dbReference type="HAMAP" id="MF_00422">
    <property type="entry name" value="SecE"/>
    <property type="match status" value="1"/>
</dbReference>
<dbReference type="GO" id="GO:0043952">
    <property type="term" value="P:protein transport by the Sec complex"/>
    <property type="evidence" value="ECO:0007669"/>
    <property type="project" value="UniProtKB-UniRule"/>
</dbReference>
<dbReference type="InterPro" id="IPR001901">
    <property type="entry name" value="Translocase_SecE/Sec61-g"/>
</dbReference>
<evidence type="ECO:0000256" key="1">
    <source>
        <dbReference type="ARBA" id="ARBA00004370"/>
    </source>
</evidence>
<evidence type="ECO:0000256" key="7">
    <source>
        <dbReference type="ARBA" id="ARBA00023010"/>
    </source>
</evidence>
<feature type="compositionally biased region" description="Basic and acidic residues" evidence="10">
    <location>
        <begin position="27"/>
        <end position="36"/>
    </location>
</feature>
<dbReference type="PANTHER" id="PTHR33910">
    <property type="entry name" value="PROTEIN TRANSLOCASE SUBUNIT SECE"/>
    <property type="match status" value="1"/>
</dbReference>
<keyword evidence="2 9" id="KW-0813">Transport</keyword>
<dbReference type="GO" id="GO:0008320">
    <property type="term" value="F:protein transmembrane transporter activity"/>
    <property type="evidence" value="ECO:0007669"/>
    <property type="project" value="UniProtKB-UniRule"/>
</dbReference>
<keyword evidence="6 9" id="KW-1133">Transmembrane helix</keyword>
<name>B0TC41_HELMI</name>
<sequence length="105" mass="11421">MGEIKETDKPEKVEKTEKAAKATPVKDAAKKGEPAKKPAVARSSTLERSQNFARGVASEMKKVHWPTRQEVITYTGVVLTAVVFVAALIFVVDEALSLTLKALIK</sequence>
<feature type="compositionally biased region" description="Basic and acidic residues" evidence="10">
    <location>
        <begin position="1"/>
        <end position="20"/>
    </location>
</feature>
<dbReference type="Gene3D" id="1.20.5.1030">
    <property type="entry name" value="Preprotein translocase secy subunit"/>
    <property type="match status" value="1"/>
</dbReference>
<evidence type="ECO:0000256" key="3">
    <source>
        <dbReference type="ARBA" id="ARBA00022475"/>
    </source>
</evidence>